<keyword evidence="4" id="KW-0812">Transmembrane</keyword>
<keyword evidence="1 2" id="KW-0238">DNA-binding</keyword>
<feature type="domain" description="HMG box" evidence="5">
    <location>
        <begin position="184"/>
        <end position="253"/>
    </location>
</feature>
<gene>
    <name evidence="6" type="ORF">EVOR1521_LOCUS15129</name>
</gene>
<evidence type="ECO:0000313" key="6">
    <source>
        <dbReference type="EMBL" id="CAJ1389525.1"/>
    </source>
</evidence>
<dbReference type="PANTHER" id="PTHR48112">
    <property type="entry name" value="HIGH MOBILITY GROUP PROTEIN DSP1"/>
    <property type="match status" value="1"/>
</dbReference>
<dbReference type="Proteomes" id="UP001178507">
    <property type="component" value="Unassembled WGS sequence"/>
</dbReference>
<keyword evidence="7" id="KW-1185">Reference proteome</keyword>
<feature type="domain" description="HMG box" evidence="5">
    <location>
        <begin position="92"/>
        <end position="161"/>
    </location>
</feature>
<comment type="caution">
    <text evidence="6">The sequence shown here is derived from an EMBL/GenBank/DDBJ whole genome shotgun (WGS) entry which is preliminary data.</text>
</comment>
<dbReference type="InterPro" id="IPR050342">
    <property type="entry name" value="HMGB"/>
</dbReference>
<dbReference type="SMART" id="SM00398">
    <property type="entry name" value="HMG"/>
    <property type="match status" value="2"/>
</dbReference>
<dbReference type="CDD" id="cd00084">
    <property type="entry name" value="HMG-box_SF"/>
    <property type="match status" value="1"/>
</dbReference>
<dbReference type="AlphaFoldDB" id="A0AA36N3R9"/>
<dbReference type="PROSITE" id="PS50118">
    <property type="entry name" value="HMG_BOX_2"/>
    <property type="match status" value="2"/>
</dbReference>
<proteinExistence type="predicted"/>
<sequence length="257" mass="29026">MVVMSHINRLRPDRTAVSMGAHTCWLQLLGCLVCPLTRLCSMVRGRVLLTVLTVLLVRISPVFLPGVSIEPRTLRVSADAKAKKSPESLEPPKRPLTSFLRYMQEMRPSIVKKLPKGAPVSEVAKEGGRKWRGLSAAKKKPYEEAAEEEWDEYREAMAEFKAQGGVMPVKKKRGAKKQRDPNMPKRPLSAYVLFTMENRPKFVKSLPADAKVTEVMKEAGKQWRALTAANRKKYETKATKLKKEYAKEMDAYKAQLA</sequence>
<dbReference type="GO" id="GO:0005634">
    <property type="term" value="C:nucleus"/>
    <property type="evidence" value="ECO:0007669"/>
    <property type="project" value="UniProtKB-UniRule"/>
</dbReference>
<dbReference type="EMBL" id="CAUJNA010001890">
    <property type="protein sequence ID" value="CAJ1389525.1"/>
    <property type="molecule type" value="Genomic_DNA"/>
</dbReference>
<keyword evidence="2" id="KW-0539">Nucleus</keyword>
<feature type="transmembrane region" description="Helical" evidence="4">
    <location>
        <begin position="47"/>
        <end position="67"/>
    </location>
</feature>
<evidence type="ECO:0000256" key="1">
    <source>
        <dbReference type="ARBA" id="ARBA00023125"/>
    </source>
</evidence>
<evidence type="ECO:0000259" key="5">
    <source>
        <dbReference type="PROSITE" id="PS50118"/>
    </source>
</evidence>
<dbReference type="InterPro" id="IPR036910">
    <property type="entry name" value="HMG_box_dom_sf"/>
</dbReference>
<reference evidence="6" key="1">
    <citation type="submission" date="2023-08" db="EMBL/GenBank/DDBJ databases">
        <authorList>
            <person name="Chen Y."/>
            <person name="Shah S."/>
            <person name="Dougan E. K."/>
            <person name="Thang M."/>
            <person name="Chan C."/>
        </authorList>
    </citation>
    <scope>NUCLEOTIDE SEQUENCE</scope>
</reference>
<dbReference type="Pfam" id="PF00505">
    <property type="entry name" value="HMG_box"/>
    <property type="match status" value="2"/>
</dbReference>
<feature type="region of interest" description="Disordered" evidence="3">
    <location>
        <begin position="165"/>
        <end position="184"/>
    </location>
</feature>
<dbReference type="Gene3D" id="1.10.30.10">
    <property type="entry name" value="High mobility group box domain"/>
    <property type="match status" value="2"/>
</dbReference>
<dbReference type="InterPro" id="IPR009071">
    <property type="entry name" value="HMG_box_dom"/>
</dbReference>
<evidence type="ECO:0000256" key="4">
    <source>
        <dbReference type="SAM" id="Phobius"/>
    </source>
</evidence>
<feature type="DNA-binding region" description="HMG box" evidence="2">
    <location>
        <begin position="184"/>
        <end position="253"/>
    </location>
</feature>
<accession>A0AA36N3R9</accession>
<keyword evidence="4" id="KW-1133">Transmembrane helix</keyword>
<organism evidence="6 7">
    <name type="scientific">Effrenium voratum</name>
    <dbReference type="NCBI Taxonomy" id="2562239"/>
    <lineage>
        <taxon>Eukaryota</taxon>
        <taxon>Sar</taxon>
        <taxon>Alveolata</taxon>
        <taxon>Dinophyceae</taxon>
        <taxon>Suessiales</taxon>
        <taxon>Symbiodiniaceae</taxon>
        <taxon>Effrenium</taxon>
    </lineage>
</organism>
<evidence type="ECO:0000313" key="7">
    <source>
        <dbReference type="Proteomes" id="UP001178507"/>
    </source>
</evidence>
<protein>
    <recommendedName>
        <fullName evidence="5">HMG box domain-containing protein</fullName>
    </recommendedName>
</protein>
<dbReference type="PANTHER" id="PTHR48112:SF22">
    <property type="entry name" value="MITOCHONDRIAL TRANSCRIPTION FACTOR A, ISOFORM B"/>
    <property type="match status" value="1"/>
</dbReference>
<dbReference type="GO" id="GO:0003677">
    <property type="term" value="F:DNA binding"/>
    <property type="evidence" value="ECO:0007669"/>
    <property type="project" value="UniProtKB-UniRule"/>
</dbReference>
<feature type="DNA-binding region" description="HMG box" evidence="2">
    <location>
        <begin position="92"/>
        <end position="161"/>
    </location>
</feature>
<name>A0AA36N3R9_9DINO</name>
<dbReference type="PRINTS" id="PR00886">
    <property type="entry name" value="HIGHMOBLTY12"/>
</dbReference>
<keyword evidence="4" id="KW-0472">Membrane</keyword>
<evidence type="ECO:0000256" key="3">
    <source>
        <dbReference type="SAM" id="MobiDB-lite"/>
    </source>
</evidence>
<evidence type="ECO:0000256" key="2">
    <source>
        <dbReference type="PROSITE-ProRule" id="PRU00267"/>
    </source>
</evidence>
<dbReference type="SUPFAM" id="SSF47095">
    <property type="entry name" value="HMG-box"/>
    <property type="match status" value="2"/>
</dbReference>